<dbReference type="RefSeq" id="WP_132544881.1">
    <property type="nucleotide sequence ID" value="NZ_SLWY01000021.1"/>
</dbReference>
<dbReference type="InterPro" id="IPR016181">
    <property type="entry name" value="Acyl_CoA_acyltransferase"/>
</dbReference>
<accession>A0A4R2KWI9</accession>
<dbReference type="GO" id="GO:0016747">
    <property type="term" value="F:acyltransferase activity, transferring groups other than amino-acyl groups"/>
    <property type="evidence" value="ECO:0007669"/>
    <property type="project" value="InterPro"/>
</dbReference>
<dbReference type="CDD" id="cd04301">
    <property type="entry name" value="NAT_SF"/>
    <property type="match status" value="1"/>
</dbReference>
<evidence type="ECO:0000259" key="3">
    <source>
        <dbReference type="PROSITE" id="PS51186"/>
    </source>
</evidence>
<keyword evidence="5" id="KW-1185">Reference proteome</keyword>
<dbReference type="OrthoDB" id="9796171at2"/>
<gene>
    <name evidence="4" type="ORF">EV699_12114</name>
</gene>
<dbReference type="SUPFAM" id="SSF55729">
    <property type="entry name" value="Acyl-CoA N-acyltransferases (Nat)"/>
    <property type="match status" value="1"/>
</dbReference>
<dbReference type="InterPro" id="IPR050832">
    <property type="entry name" value="Bact_Acetyltransf"/>
</dbReference>
<name>A0A4R2KWI9_9GAMM</name>
<dbReference type="PROSITE" id="PS51186">
    <property type="entry name" value="GNAT"/>
    <property type="match status" value="1"/>
</dbReference>
<dbReference type="Pfam" id="PF13673">
    <property type="entry name" value="Acetyltransf_10"/>
    <property type="match status" value="1"/>
</dbReference>
<evidence type="ECO:0000313" key="4">
    <source>
        <dbReference type="EMBL" id="TCO78901.1"/>
    </source>
</evidence>
<organism evidence="4 5">
    <name type="scientific">Plasticicumulans lactativorans</name>
    <dbReference type="NCBI Taxonomy" id="1133106"/>
    <lineage>
        <taxon>Bacteria</taxon>
        <taxon>Pseudomonadati</taxon>
        <taxon>Pseudomonadota</taxon>
        <taxon>Gammaproteobacteria</taxon>
        <taxon>Candidatus Competibacteraceae</taxon>
        <taxon>Plasticicumulans</taxon>
    </lineage>
</organism>
<evidence type="ECO:0000313" key="5">
    <source>
        <dbReference type="Proteomes" id="UP000295765"/>
    </source>
</evidence>
<evidence type="ECO:0000256" key="1">
    <source>
        <dbReference type="ARBA" id="ARBA00022679"/>
    </source>
</evidence>
<evidence type="ECO:0000256" key="2">
    <source>
        <dbReference type="ARBA" id="ARBA00023315"/>
    </source>
</evidence>
<protein>
    <submittedName>
        <fullName evidence="4">Putative GNAT family N-acyltransferase</fullName>
    </submittedName>
</protein>
<dbReference type="AlphaFoldDB" id="A0A4R2KWI9"/>
<sequence length="146" mass="16217">MTRRAADWHLAVTDWTRDHAALYAVRHAVFVEEQGVPVELEQDHWDALSRHVLVRAADGTPVATGRLLPDGHIGRLAVLRAWRGQGLGQALMARLVELAREAGLREVVLNAQLRAEPFYAALGFVAEGDTFIEAGIAHRVMRRRLA</sequence>
<proteinExistence type="predicted"/>
<keyword evidence="1 4" id="KW-0808">Transferase</keyword>
<keyword evidence="2 4" id="KW-0012">Acyltransferase</keyword>
<reference evidence="4 5" key="1">
    <citation type="submission" date="2019-03" db="EMBL/GenBank/DDBJ databases">
        <title>Genomic Encyclopedia of Type Strains, Phase IV (KMG-IV): sequencing the most valuable type-strain genomes for metagenomic binning, comparative biology and taxonomic classification.</title>
        <authorList>
            <person name="Goeker M."/>
        </authorList>
    </citation>
    <scope>NUCLEOTIDE SEQUENCE [LARGE SCALE GENOMIC DNA]</scope>
    <source>
        <strain evidence="4 5">DSM 25287</strain>
    </source>
</reference>
<dbReference type="Gene3D" id="3.40.630.30">
    <property type="match status" value="1"/>
</dbReference>
<comment type="caution">
    <text evidence="4">The sequence shown here is derived from an EMBL/GenBank/DDBJ whole genome shotgun (WGS) entry which is preliminary data.</text>
</comment>
<feature type="domain" description="N-acetyltransferase" evidence="3">
    <location>
        <begin position="10"/>
        <end position="146"/>
    </location>
</feature>
<dbReference type="InterPro" id="IPR000182">
    <property type="entry name" value="GNAT_dom"/>
</dbReference>
<dbReference type="EMBL" id="SLWY01000021">
    <property type="protein sequence ID" value="TCO78901.1"/>
    <property type="molecule type" value="Genomic_DNA"/>
</dbReference>
<dbReference type="PANTHER" id="PTHR43877">
    <property type="entry name" value="AMINOALKYLPHOSPHONATE N-ACETYLTRANSFERASE-RELATED-RELATED"/>
    <property type="match status" value="1"/>
</dbReference>
<dbReference type="Proteomes" id="UP000295765">
    <property type="component" value="Unassembled WGS sequence"/>
</dbReference>